<feature type="domain" description="Plasmid pRiA4b Orf3-like" evidence="1">
    <location>
        <begin position="10"/>
        <end position="192"/>
    </location>
</feature>
<dbReference type="PANTHER" id="PTHR41878:SF1">
    <property type="entry name" value="TNPR PROTEIN"/>
    <property type="match status" value="1"/>
</dbReference>
<evidence type="ECO:0000313" key="2">
    <source>
        <dbReference type="EMBL" id="GAA1995472.1"/>
    </source>
</evidence>
<protein>
    <recommendedName>
        <fullName evidence="1">Plasmid pRiA4b Orf3-like domain-containing protein</fullName>
    </recommendedName>
</protein>
<gene>
    <name evidence="2" type="ORF">GCM10009777_34600</name>
</gene>
<dbReference type="Pfam" id="PF07929">
    <property type="entry name" value="PRiA4_ORF3"/>
    <property type="match status" value="1"/>
</dbReference>
<dbReference type="Proteomes" id="UP001500326">
    <property type="component" value="Unassembled WGS sequence"/>
</dbReference>
<dbReference type="RefSeq" id="WP_344065193.1">
    <property type="nucleotide sequence ID" value="NZ_BAAAOH010000001.1"/>
</dbReference>
<dbReference type="InterPro" id="IPR024047">
    <property type="entry name" value="MM3350-like_sf"/>
</dbReference>
<reference evidence="2 3" key="1">
    <citation type="journal article" date="2019" name="Int. J. Syst. Evol. Microbiol.">
        <title>The Global Catalogue of Microorganisms (GCM) 10K type strain sequencing project: providing services to taxonomists for standard genome sequencing and annotation.</title>
        <authorList>
            <consortium name="The Broad Institute Genomics Platform"/>
            <consortium name="The Broad Institute Genome Sequencing Center for Infectious Disease"/>
            <person name="Wu L."/>
            <person name="Ma J."/>
        </authorList>
    </citation>
    <scope>NUCLEOTIDE SEQUENCE [LARGE SCALE GENOMIC DNA]</scope>
    <source>
        <strain evidence="2 3">JCM 14902</strain>
    </source>
</reference>
<evidence type="ECO:0000259" key="1">
    <source>
        <dbReference type="Pfam" id="PF07929"/>
    </source>
</evidence>
<keyword evidence="3" id="KW-1185">Reference proteome</keyword>
<proteinExistence type="predicted"/>
<dbReference type="InterPro" id="IPR012912">
    <property type="entry name" value="Plasmid_pRiA4b_Orf3-like"/>
</dbReference>
<dbReference type="Gene3D" id="3.10.290.30">
    <property type="entry name" value="MM3350-like"/>
    <property type="match status" value="1"/>
</dbReference>
<comment type="caution">
    <text evidence="2">The sequence shown here is derived from an EMBL/GenBank/DDBJ whole genome shotgun (WGS) entry which is preliminary data.</text>
</comment>
<evidence type="ECO:0000313" key="3">
    <source>
        <dbReference type="Proteomes" id="UP001500326"/>
    </source>
</evidence>
<accession>A0ABN2T0S2</accession>
<name>A0ABN2T0S2_9MICO</name>
<dbReference type="EMBL" id="BAAAOH010000001">
    <property type="protein sequence ID" value="GAA1995472.1"/>
    <property type="molecule type" value="Genomic_DNA"/>
</dbReference>
<organism evidence="2 3">
    <name type="scientific">Microbacterium pumilum</name>
    <dbReference type="NCBI Taxonomy" id="344165"/>
    <lineage>
        <taxon>Bacteria</taxon>
        <taxon>Bacillati</taxon>
        <taxon>Actinomycetota</taxon>
        <taxon>Actinomycetes</taxon>
        <taxon>Micrococcales</taxon>
        <taxon>Microbacteriaceae</taxon>
        <taxon>Microbacterium</taxon>
    </lineage>
</organism>
<sequence>MRSSTLRHLIRLRLTLVGPLPEIWREVVVDRDLSLAHLRDVIQAVFEGQDCRHHLFTDDLDSPVWSRTRRRWGDRLTMIDLRDPTVIDEASARIGSVLRESRPLYYGHTCEDGWLVEVEAHEDILEAASTPPVRVTAGERRSPLPCCRGPFEHSVLVGVLEDPAHPEREALRAQVERTIGPWSHFDPEEFDIVEVQRRLDMLDPDAPRLGVGVQPIRTGPLEWLVARLPRPARAGLERQLATSGLDLPAVITNDEARAATREFGWVVSRAADGGIPLIDGIVDPEVVRIGSAALGCDEEQMLRLIALAKRGHLLYARGGRLRANKRSAAAVMQPSELWSLLARELGRTVAPGMSGDLFLLAIADGSLADPEIGIRRCAEAVALLRQGQRRESWGYHGSRSDDCEQTCDCPNDGAENWHDVIARVIRDAATDGAGEEAVPLAAQFAGHEARDLGFDPDWFERSAARPYALAIRSGGEPQVAESEMLAELDDLIRLLSMFGLERGDAGTWIVPPTLQEFARESLRRPGAHRVPAHIDF</sequence>
<dbReference type="SUPFAM" id="SSF159941">
    <property type="entry name" value="MM3350-like"/>
    <property type="match status" value="1"/>
</dbReference>
<dbReference type="PANTHER" id="PTHR41878">
    <property type="entry name" value="LEXA REPRESSOR-RELATED"/>
    <property type="match status" value="1"/>
</dbReference>